<accession>A0A0E9R0E6</accession>
<dbReference type="AlphaFoldDB" id="A0A0E9R0E6"/>
<sequence>MNVSVSIFHKIFLLPCIYHGIHWNFSSDIVVIHPITAMI</sequence>
<name>A0A0E9R0E6_ANGAN</name>
<reference evidence="1" key="1">
    <citation type="submission" date="2014-11" db="EMBL/GenBank/DDBJ databases">
        <authorList>
            <person name="Amaro Gonzalez C."/>
        </authorList>
    </citation>
    <scope>NUCLEOTIDE SEQUENCE</scope>
</reference>
<dbReference type="EMBL" id="GBXM01086804">
    <property type="protein sequence ID" value="JAH21773.1"/>
    <property type="molecule type" value="Transcribed_RNA"/>
</dbReference>
<evidence type="ECO:0000313" key="1">
    <source>
        <dbReference type="EMBL" id="JAH21773.1"/>
    </source>
</evidence>
<protein>
    <submittedName>
        <fullName evidence="1">Uncharacterized protein</fullName>
    </submittedName>
</protein>
<organism evidence="1">
    <name type="scientific">Anguilla anguilla</name>
    <name type="common">European freshwater eel</name>
    <name type="synonym">Muraena anguilla</name>
    <dbReference type="NCBI Taxonomy" id="7936"/>
    <lineage>
        <taxon>Eukaryota</taxon>
        <taxon>Metazoa</taxon>
        <taxon>Chordata</taxon>
        <taxon>Craniata</taxon>
        <taxon>Vertebrata</taxon>
        <taxon>Euteleostomi</taxon>
        <taxon>Actinopterygii</taxon>
        <taxon>Neopterygii</taxon>
        <taxon>Teleostei</taxon>
        <taxon>Anguilliformes</taxon>
        <taxon>Anguillidae</taxon>
        <taxon>Anguilla</taxon>
    </lineage>
</organism>
<reference evidence="1" key="2">
    <citation type="journal article" date="2015" name="Fish Shellfish Immunol.">
        <title>Early steps in the European eel (Anguilla anguilla)-Vibrio vulnificus interaction in the gills: Role of the RtxA13 toxin.</title>
        <authorList>
            <person name="Callol A."/>
            <person name="Pajuelo D."/>
            <person name="Ebbesson L."/>
            <person name="Teles M."/>
            <person name="MacKenzie S."/>
            <person name="Amaro C."/>
        </authorList>
    </citation>
    <scope>NUCLEOTIDE SEQUENCE</scope>
</reference>
<proteinExistence type="predicted"/>